<sequence>MNKNFSFIFLLLAMFSMVKANDNWENCFTDGLNVTGILNVQFTPDPITSPGSKVTTFNITGDIGNLGAAHGNVFSNYAVVTVDYMSCPEGSNPAYKFPVPSGQKQFEMEVDIATHSSVLQNHVITFRLEDLGEDIGCVKFRRNAFTP</sequence>
<feature type="signal peptide" evidence="1">
    <location>
        <begin position="1"/>
        <end position="20"/>
    </location>
</feature>
<dbReference type="EMBL" id="QKWP01000115">
    <property type="protein sequence ID" value="RIB26971.1"/>
    <property type="molecule type" value="Genomic_DNA"/>
</dbReference>
<reference evidence="2 3" key="1">
    <citation type="submission" date="2018-06" db="EMBL/GenBank/DDBJ databases">
        <title>Comparative genomics reveals the genomic features of Rhizophagus irregularis, R. cerebriforme, R. diaphanum and Gigaspora rosea, and their symbiotic lifestyle signature.</title>
        <authorList>
            <person name="Morin E."/>
            <person name="San Clemente H."/>
            <person name="Chen E.C.H."/>
            <person name="De La Providencia I."/>
            <person name="Hainaut M."/>
            <person name="Kuo A."/>
            <person name="Kohler A."/>
            <person name="Murat C."/>
            <person name="Tang N."/>
            <person name="Roy S."/>
            <person name="Loubradou J."/>
            <person name="Henrissat B."/>
            <person name="Grigoriev I.V."/>
            <person name="Corradi N."/>
            <person name="Roux C."/>
            <person name="Martin F.M."/>
        </authorList>
    </citation>
    <scope>NUCLEOTIDE SEQUENCE [LARGE SCALE GENOMIC DNA]</scope>
    <source>
        <strain evidence="2 3">DAOM 194757</strain>
    </source>
</reference>
<proteinExistence type="predicted"/>
<keyword evidence="3" id="KW-1185">Reference proteome</keyword>
<name>A0A397VYP9_9GLOM</name>
<protein>
    <recommendedName>
        <fullName evidence="4">MD-2-related lipid-recognition domain-containing protein</fullName>
    </recommendedName>
</protein>
<keyword evidence="1" id="KW-0732">Signal</keyword>
<dbReference type="OrthoDB" id="2490746at2759"/>
<evidence type="ECO:0008006" key="4">
    <source>
        <dbReference type="Google" id="ProtNLM"/>
    </source>
</evidence>
<accession>A0A397VYP9</accession>
<feature type="chain" id="PRO_5017437335" description="MD-2-related lipid-recognition domain-containing protein" evidence="1">
    <location>
        <begin position="21"/>
        <end position="147"/>
    </location>
</feature>
<gene>
    <name evidence="2" type="ORF">C2G38_120356</name>
</gene>
<comment type="caution">
    <text evidence="2">The sequence shown here is derived from an EMBL/GenBank/DDBJ whole genome shotgun (WGS) entry which is preliminary data.</text>
</comment>
<evidence type="ECO:0000313" key="3">
    <source>
        <dbReference type="Proteomes" id="UP000266673"/>
    </source>
</evidence>
<organism evidence="2 3">
    <name type="scientific">Gigaspora rosea</name>
    <dbReference type="NCBI Taxonomy" id="44941"/>
    <lineage>
        <taxon>Eukaryota</taxon>
        <taxon>Fungi</taxon>
        <taxon>Fungi incertae sedis</taxon>
        <taxon>Mucoromycota</taxon>
        <taxon>Glomeromycotina</taxon>
        <taxon>Glomeromycetes</taxon>
        <taxon>Diversisporales</taxon>
        <taxon>Gigasporaceae</taxon>
        <taxon>Gigaspora</taxon>
    </lineage>
</organism>
<evidence type="ECO:0000313" key="2">
    <source>
        <dbReference type="EMBL" id="RIB26971.1"/>
    </source>
</evidence>
<dbReference type="AlphaFoldDB" id="A0A397VYP9"/>
<evidence type="ECO:0000256" key="1">
    <source>
        <dbReference type="SAM" id="SignalP"/>
    </source>
</evidence>
<dbReference type="Proteomes" id="UP000266673">
    <property type="component" value="Unassembled WGS sequence"/>
</dbReference>